<feature type="region of interest" description="Disordered" evidence="1">
    <location>
        <begin position="81"/>
        <end position="106"/>
    </location>
</feature>
<evidence type="ECO:0000256" key="1">
    <source>
        <dbReference type="SAM" id="MobiDB-lite"/>
    </source>
</evidence>
<proteinExistence type="predicted"/>
<reference evidence="3" key="1">
    <citation type="journal article" date="2019" name="Int. J. Syst. Evol. Microbiol.">
        <title>The Global Catalogue of Microorganisms (GCM) 10K type strain sequencing project: providing services to taxonomists for standard genome sequencing and annotation.</title>
        <authorList>
            <consortium name="The Broad Institute Genomics Platform"/>
            <consortium name="The Broad Institute Genome Sequencing Center for Infectious Disease"/>
            <person name="Wu L."/>
            <person name="Ma J."/>
        </authorList>
    </citation>
    <scope>NUCLEOTIDE SEQUENCE [LARGE SCALE GENOMIC DNA]</scope>
    <source>
        <strain evidence="3">JCM 31486</strain>
    </source>
</reference>
<evidence type="ECO:0000313" key="2">
    <source>
        <dbReference type="EMBL" id="MFD1050046.1"/>
    </source>
</evidence>
<feature type="non-terminal residue" evidence="2">
    <location>
        <position position="106"/>
    </location>
</feature>
<organism evidence="2 3">
    <name type="scientific">Kibdelosporangium lantanae</name>
    <dbReference type="NCBI Taxonomy" id="1497396"/>
    <lineage>
        <taxon>Bacteria</taxon>
        <taxon>Bacillati</taxon>
        <taxon>Actinomycetota</taxon>
        <taxon>Actinomycetes</taxon>
        <taxon>Pseudonocardiales</taxon>
        <taxon>Pseudonocardiaceae</taxon>
        <taxon>Kibdelosporangium</taxon>
    </lineage>
</organism>
<dbReference type="Proteomes" id="UP001597045">
    <property type="component" value="Unassembled WGS sequence"/>
</dbReference>
<sequence length="106" mass="11109">MPQISADDLVQSVATAKVPALTGKISVTENLGLPMKLFPNGAGATVYADGNGHFRATMPSKASEKTFVYDGTTFYSWDSASKTVTESKPNKPVDKLPNGMDPATAG</sequence>
<evidence type="ECO:0000313" key="3">
    <source>
        <dbReference type="Proteomes" id="UP001597045"/>
    </source>
</evidence>
<protein>
    <submittedName>
        <fullName evidence="2">Outer membrane lipoprotein carrier protein LolA</fullName>
    </submittedName>
</protein>
<comment type="caution">
    <text evidence="2">The sequence shown here is derived from an EMBL/GenBank/DDBJ whole genome shotgun (WGS) entry which is preliminary data.</text>
</comment>
<dbReference type="EMBL" id="JBHTIS010002571">
    <property type="protein sequence ID" value="MFD1050046.1"/>
    <property type="molecule type" value="Genomic_DNA"/>
</dbReference>
<accession>A0ABW3MH73</accession>
<gene>
    <name evidence="2" type="ORF">ACFQ1S_33220</name>
</gene>
<name>A0ABW3MH73_9PSEU</name>
<keyword evidence="3" id="KW-1185">Reference proteome</keyword>
<keyword evidence="2" id="KW-0449">Lipoprotein</keyword>